<keyword evidence="5 6" id="KW-0408">Iron</keyword>
<dbReference type="PROSITE" id="PS51007">
    <property type="entry name" value="CYTC"/>
    <property type="match status" value="2"/>
</dbReference>
<dbReference type="InterPro" id="IPR050597">
    <property type="entry name" value="Cytochrome_c_Oxidase_Subunit"/>
</dbReference>
<evidence type="ECO:0000313" key="9">
    <source>
        <dbReference type="Proteomes" id="UP000237839"/>
    </source>
</evidence>
<evidence type="ECO:0000256" key="6">
    <source>
        <dbReference type="PROSITE-ProRule" id="PRU00433"/>
    </source>
</evidence>
<dbReference type="PANTHER" id="PTHR33751:SF9">
    <property type="entry name" value="CYTOCHROME C4"/>
    <property type="match status" value="1"/>
</dbReference>
<sequence length="247" mass="25565">MSMSTIFGLGSRTRKGVFATKQNLSMASWSLPPLSSLKTYAALTCFVSLFTAHSGSASAADGKALFSTTCIACHGSKGEGNTVIGAPNIAGMDAPYLTRQLSNFSAGIRGTAASDNYGAQMRAAVAVLKSDADRVAVASYVASLPKIKATSTFKANLTNGSTQFNAVCSSCHGSRAQGNTQMGAPALPGTDPVYLERQITAFRSGTRGAHKDDKTGGLMRVGANMLPDALSVHDVVGYINTLNTVKP</sequence>
<evidence type="ECO:0000256" key="5">
    <source>
        <dbReference type="ARBA" id="ARBA00023004"/>
    </source>
</evidence>
<dbReference type="SUPFAM" id="SSF46626">
    <property type="entry name" value="Cytochrome c"/>
    <property type="match status" value="2"/>
</dbReference>
<evidence type="ECO:0000313" key="8">
    <source>
        <dbReference type="EMBL" id="PRC91866.1"/>
    </source>
</evidence>
<keyword evidence="4" id="KW-0249">Electron transport</keyword>
<feature type="domain" description="Cytochrome c" evidence="7">
    <location>
        <begin position="57"/>
        <end position="145"/>
    </location>
</feature>
<dbReference type="AlphaFoldDB" id="A0A2S9GW30"/>
<comment type="caution">
    <text evidence="8">The sequence shown here is derived from an EMBL/GenBank/DDBJ whole genome shotgun (WGS) entry which is preliminary data.</text>
</comment>
<proteinExistence type="predicted"/>
<reference evidence="8 9" key="1">
    <citation type="submission" date="2018-02" db="EMBL/GenBank/DDBJ databases">
        <title>Solimicrobium silvestre gen. nov., sp. nov., isolated from alpine forest soil.</title>
        <authorList>
            <person name="Margesin R."/>
            <person name="Albuquerque L."/>
            <person name="Zhang D.-C."/>
            <person name="Froufe H.J.C."/>
            <person name="Severino R."/>
            <person name="Roxo I."/>
            <person name="Egas C."/>
            <person name="Da Costa M.S."/>
        </authorList>
    </citation>
    <scope>NUCLEOTIDE SEQUENCE [LARGE SCALE GENOMIC DNA]</scope>
    <source>
        <strain evidence="8 9">S20-91</strain>
    </source>
</reference>
<dbReference type="Pfam" id="PF00034">
    <property type="entry name" value="Cytochrom_C"/>
    <property type="match status" value="2"/>
</dbReference>
<keyword evidence="2 6" id="KW-0349">Heme</keyword>
<keyword evidence="9" id="KW-1185">Reference proteome</keyword>
<evidence type="ECO:0000256" key="3">
    <source>
        <dbReference type="ARBA" id="ARBA00022723"/>
    </source>
</evidence>
<dbReference type="GO" id="GO:0020037">
    <property type="term" value="F:heme binding"/>
    <property type="evidence" value="ECO:0007669"/>
    <property type="project" value="InterPro"/>
</dbReference>
<dbReference type="Proteomes" id="UP000237839">
    <property type="component" value="Unassembled WGS sequence"/>
</dbReference>
<evidence type="ECO:0000256" key="4">
    <source>
        <dbReference type="ARBA" id="ARBA00022982"/>
    </source>
</evidence>
<dbReference type="GO" id="GO:0046872">
    <property type="term" value="F:metal ion binding"/>
    <property type="evidence" value="ECO:0007669"/>
    <property type="project" value="UniProtKB-KW"/>
</dbReference>
<protein>
    <submittedName>
        <fullName evidence="8">Cytochrome c</fullName>
    </submittedName>
</protein>
<evidence type="ECO:0000259" key="7">
    <source>
        <dbReference type="PROSITE" id="PS51007"/>
    </source>
</evidence>
<name>A0A2S9GW30_9BURK</name>
<dbReference type="GO" id="GO:0009055">
    <property type="term" value="F:electron transfer activity"/>
    <property type="evidence" value="ECO:0007669"/>
    <property type="project" value="InterPro"/>
</dbReference>
<keyword evidence="1" id="KW-0813">Transport</keyword>
<feature type="domain" description="Cytochrome c" evidence="7">
    <location>
        <begin position="155"/>
        <end position="243"/>
    </location>
</feature>
<organism evidence="8 9">
    <name type="scientific">Solimicrobium silvestre</name>
    <dbReference type="NCBI Taxonomy" id="2099400"/>
    <lineage>
        <taxon>Bacteria</taxon>
        <taxon>Pseudomonadati</taxon>
        <taxon>Pseudomonadota</taxon>
        <taxon>Betaproteobacteria</taxon>
        <taxon>Burkholderiales</taxon>
        <taxon>Oxalobacteraceae</taxon>
        <taxon>Solimicrobium</taxon>
    </lineage>
</organism>
<accession>A0A2S9GW30</accession>
<dbReference type="EMBL" id="PUGF01000018">
    <property type="protein sequence ID" value="PRC91866.1"/>
    <property type="molecule type" value="Genomic_DNA"/>
</dbReference>
<gene>
    <name evidence="8" type="ORF">S2091_3422</name>
</gene>
<evidence type="ECO:0000256" key="2">
    <source>
        <dbReference type="ARBA" id="ARBA00022617"/>
    </source>
</evidence>
<dbReference type="InterPro" id="IPR009056">
    <property type="entry name" value="Cyt_c-like_dom"/>
</dbReference>
<evidence type="ECO:0000256" key="1">
    <source>
        <dbReference type="ARBA" id="ARBA00022448"/>
    </source>
</evidence>
<keyword evidence="3 6" id="KW-0479">Metal-binding</keyword>
<dbReference type="RefSeq" id="WP_165795014.1">
    <property type="nucleotide sequence ID" value="NZ_PUGF01000018.1"/>
</dbReference>
<dbReference type="PANTHER" id="PTHR33751">
    <property type="entry name" value="CBB3-TYPE CYTOCHROME C OXIDASE SUBUNIT FIXP"/>
    <property type="match status" value="1"/>
</dbReference>
<dbReference type="InterPro" id="IPR036909">
    <property type="entry name" value="Cyt_c-like_dom_sf"/>
</dbReference>
<dbReference type="Gene3D" id="1.10.760.10">
    <property type="entry name" value="Cytochrome c-like domain"/>
    <property type="match status" value="2"/>
</dbReference>